<dbReference type="AlphaFoldDB" id="A0A7U2N0K3"/>
<gene>
    <name evidence="2" type="ORF">F9C07_2287382</name>
</gene>
<evidence type="ECO:0000313" key="2">
    <source>
        <dbReference type="EMBL" id="QRD92795.1"/>
    </source>
</evidence>
<sequence length="157" mass="17011">MPPSPCLIGLWQLNSHSAQDQYIALINASEPVKPAVLNSIFDKLPPIEPNQLIGEWNGGFFDTGHQVASTLKEIRWVGKSFKSTDDVDPVIIERMGSESVGASGGLHLSLRLAPMCQYSDDGHMAPWHLTHYGGIAQRGPGLMIIEATAVVPAQPCR</sequence>
<protein>
    <submittedName>
        <fullName evidence="2">GXWXG protein-domain-containing protein</fullName>
    </submittedName>
</protein>
<dbReference type="SUPFAM" id="SSF51395">
    <property type="entry name" value="FMN-linked oxidoreductases"/>
    <property type="match status" value="1"/>
</dbReference>
<dbReference type="VEuPathDB" id="FungiDB:F9C07_2287382"/>
<name>A0A7U2N0K3_ASPFN</name>
<reference evidence="3" key="1">
    <citation type="journal article" date="2021" name="G3 (Bethesda)">
        <title>Chromosome assembled and annotated genome sequence of Aspergillus flavus NRRL 3357.</title>
        <authorList>
            <person name="Skerker J.M."/>
            <person name="Pianalto K.M."/>
            <person name="Mondo S.J."/>
            <person name="Yang K."/>
            <person name="Arkin A.P."/>
            <person name="Keller N.P."/>
            <person name="Grigoriev I.V."/>
            <person name="Louise Glass N.L."/>
        </authorList>
    </citation>
    <scope>NUCLEOTIDE SEQUENCE [LARGE SCALE GENOMIC DNA]</scope>
    <source>
        <strain evidence="3">ATCC 200026 / FGSC A1120 / IAM 13836 / NRRL 3357 / JCM 12722 / SRRC 167</strain>
    </source>
</reference>
<accession>A0A7U2N0K3</accession>
<dbReference type="Gene3D" id="2.40.128.580">
    <property type="entry name" value="GXWXG domain"/>
    <property type="match status" value="1"/>
</dbReference>
<dbReference type="Proteomes" id="UP000596276">
    <property type="component" value="Chromosome 8"/>
</dbReference>
<dbReference type="EMBL" id="CP044616">
    <property type="protein sequence ID" value="QRD92795.1"/>
    <property type="molecule type" value="Genomic_DNA"/>
</dbReference>
<keyword evidence="3" id="KW-1185">Reference proteome</keyword>
<dbReference type="VEuPathDB" id="FungiDB:AFLA_014191"/>
<proteinExistence type="predicted"/>
<dbReference type="Pfam" id="PF14231">
    <property type="entry name" value="GXWXG"/>
    <property type="match status" value="1"/>
</dbReference>
<evidence type="ECO:0000313" key="3">
    <source>
        <dbReference type="Proteomes" id="UP000596276"/>
    </source>
</evidence>
<evidence type="ECO:0000259" key="1">
    <source>
        <dbReference type="Pfam" id="PF14231"/>
    </source>
</evidence>
<feature type="domain" description="GXWXG" evidence="1">
    <location>
        <begin position="40"/>
        <end position="94"/>
    </location>
</feature>
<dbReference type="InterPro" id="IPR025951">
    <property type="entry name" value="GXWXG_dom"/>
</dbReference>
<organism evidence="2 3">
    <name type="scientific">Aspergillus flavus (strain ATCC 200026 / FGSC A1120 / IAM 13836 / NRRL 3357 / JCM 12722 / SRRC 167)</name>
    <dbReference type="NCBI Taxonomy" id="332952"/>
    <lineage>
        <taxon>Eukaryota</taxon>
        <taxon>Fungi</taxon>
        <taxon>Dikarya</taxon>
        <taxon>Ascomycota</taxon>
        <taxon>Pezizomycotina</taxon>
        <taxon>Eurotiomycetes</taxon>
        <taxon>Eurotiomycetidae</taxon>
        <taxon>Eurotiales</taxon>
        <taxon>Aspergillaceae</taxon>
        <taxon>Aspergillus</taxon>
        <taxon>Aspergillus subgen. Circumdati</taxon>
    </lineage>
</organism>